<feature type="compositionally biased region" description="Basic and acidic residues" evidence="2">
    <location>
        <begin position="44"/>
        <end position="54"/>
    </location>
</feature>
<reference evidence="5" key="1">
    <citation type="submission" date="2025-08" db="UniProtKB">
        <authorList>
            <consortium name="RefSeq"/>
        </authorList>
    </citation>
    <scope>IDENTIFICATION</scope>
    <source>
        <tissue evidence="5">Gonads</tissue>
    </source>
</reference>
<name>A0A1S3JWM0_LINAN</name>
<dbReference type="GO" id="GO:0038203">
    <property type="term" value="P:TORC2 signaling"/>
    <property type="evidence" value="ECO:0007669"/>
    <property type="project" value="TreeGrafter"/>
</dbReference>
<protein>
    <submittedName>
        <fullName evidence="5">Synapse-associated protein 1 isoform X1</fullName>
    </submittedName>
</protein>
<dbReference type="GO" id="GO:0045202">
    <property type="term" value="C:synapse"/>
    <property type="evidence" value="ECO:0007669"/>
    <property type="project" value="TreeGrafter"/>
</dbReference>
<evidence type="ECO:0000256" key="2">
    <source>
        <dbReference type="SAM" id="MobiDB-lite"/>
    </source>
</evidence>
<feature type="region of interest" description="Disordered" evidence="2">
    <location>
        <begin position="1"/>
        <end position="79"/>
    </location>
</feature>
<dbReference type="PANTHER" id="PTHR16019:SF6">
    <property type="entry name" value="SYNAPSE-ASSOCIATED PROTEIN 1"/>
    <property type="match status" value="1"/>
</dbReference>
<accession>A0A1S3JWM0</accession>
<dbReference type="STRING" id="7574.A0A1S3JWM0"/>
<dbReference type="Gene3D" id="1.10.3970.10">
    <property type="entry name" value="BSD domain"/>
    <property type="match status" value="1"/>
</dbReference>
<dbReference type="OrthoDB" id="47923at2759"/>
<evidence type="ECO:0000313" key="4">
    <source>
        <dbReference type="Proteomes" id="UP000085678"/>
    </source>
</evidence>
<dbReference type="SUPFAM" id="SSF140383">
    <property type="entry name" value="BSD domain-like"/>
    <property type="match status" value="1"/>
</dbReference>
<feature type="region of interest" description="Disordered" evidence="2">
    <location>
        <begin position="305"/>
        <end position="331"/>
    </location>
</feature>
<feature type="compositionally biased region" description="Basic and acidic residues" evidence="2">
    <location>
        <begin position="62"/>
        <end position="76"/>
    </location>
</feature>
<dbReference type="GO" id="GO:0048172">
    <property type="term" value="P:regulation of short-term neuronal synaptic plasticity"/>
    <property type="evidence" value="ECO:0007669"/>
    <property type="project" value="TreeGrafter"/>
</dbReference>
<keyword evidence="1" id="KW-0597">Phosphoprotein</keyword>
<feature type="compositionally biased region" description="Basic and acidic residues" evidence="2">
    <location>
        <begin position="273"/>
        <end position="293"/>
    </location>
</feature>
<dbReference type="Pfam" id="PF03909">
    <property type="entry name" value="BSD"/>
    <property type="match status" value="1"/>
</dbReference>
<dbReference type="InterPro" id="IPR035925">
    <property type="entry name" value="BSD_dom_sf"/>
</dbReference>
<sequence>MFSTVSGWFRGIKSDDETAPETVSEEQGQSNKEKPNETTSSQAKAEDAASKEPSGEPVSDQGSEKKESPEPAKEGVDDPAAGIQLDLNEVSEKAIHAAKEWGSYLFSVGKVATKTVASTAASTAKQIKHTVEEKTILGDFSKEQERFVNEKKEKQRLSDAAVPPWVGYNEEEAMKTQILALSTDKRNFLRNPPTGVQFNFDYDMVFPVAMATLQEDPNLQKMRFDLVPKQMKEENFWRNYFYRVSLIKQSTQLTSLAQQTGSTGEGLAVKSSDSSRRSSTDSGQKDDNSSTEYDKLSDVQDAFSAQNQDGPSILQKEGEEDLPMSSPTQEAEFISDAYQTDLNEDDLRKEMEQMGFKEDKQTAEEEHLPEWERELQRELNEYEVVDDGNSDLDDAELENEILKQIEEEADQS</sequence>
<feature type="region of interest" description="Disordered" evidence="2">
    <location>
        <begin position="257"/>
        <end position="293"/>
    </location>
</feature>
<gene>
    <name evidence="5" type="primary">LOC106176785</name>
</gene>
<dbReference type="GO" id="GO:0005794">
    <property type="term" value="C:Golgi apparatus"/>
    <property type="evidence" value="ECO:0007669"/>
    <property type="project" value="TreeGrafter"/>
</dbReference>
<dbReference type="FunCoup" id="A0A1S3JWM0">
    <property type="interactions" value="1300"/>
</dbReference>
<dbReference type="GO" id="GO:0005634">
    <property type="term" value="C:nucleus"/>
    <property type="evidence" value="ECO:0007669"/>
    <property type="project" value="TreeGrafter"/>
</dbReference>
<dbReference type="PROSITE" id="PS50858">
    <property type="entry name" value="BSD"/>
    <property type="match status" value="1"/>
</dbReference>
<dbReference type="InterPro" id="IPR005607">
    <property type="entry name" value="BSD_dom"/>
</dbReference>
<evidence type="ECO:0000256" key="1">
    <source>
        <dbReference type="ARBA" id="ARBA00022553"/>
    </source>
</evidence>
<keyword evidence="4" id="KW-1185">Reference proteome</keyword>
<dbReference type="GeneID" id="106176785"/>
<evidence type="ECO:0000313" key="5">
    <source>
        <dbReference type="RefSeq" id="XP_013414768.1"/>
    </source>
</evidence>
<dbReference type="SMART" id="SM00751">
    <property type="entry name" value="BSD"/>
    <property type="match status" value="1"/>
</dbReference>
<feature type="domain" description="BSD" evidence="3">
    <location>
        <begin position="192"/>
        <end position="248"/>
    </location>
</feature>
<dbReference type="InterPro" id="IPR051494">
    <property type="entry name" value="BSD_domain-containing"/>
</dbReference>
<dbReference type="AlphaFoldDB" id="A0A1S3JWM0"/>
<dbReference type="FunFam" id="1.10.3970.10:FF:000001">
    <property type="entry name" value="synapse-associated protein 1 isoform X1"/>
    <property type="match status" value="1"/>
</dbReference>
<dbReference type="Proteomes" id="UP000085678">
    <property type="component" value="Unplaced"/>
</dbReference>
<dbReference type="RefSeq" id="XP_013414768.1">
    <property type="nucleotide sequence ID" value="XM_013559314.1"/>
</dbReference>
<organism evidence="4 5">
    <name type="scientific">Lingula anatina</name>
    <name type="common">Brachiopod</name>
    <name type="synonym">Lingula unguis</name>
    <dbReference type="NCBI Taxonomy" id="7574"/>
    <lineage>
        <taxon>Eukaryota</taxon>
        <taxon>Metazoa</taxon>
        <taxon>Spiralia</taxon>
        <taxon>Lophotrochozoa</taxon>
        <taxon>Brachiopoda</taxon>
        <taxon>Linguliformea</taxon>
        <taxon>Lingulata</taxon>
        <taxon>Lingulida</taxon>
        <taxon>Linguloidea</taxon>
        <taxon>Lingulidae</taxon>
        <taxon>Lingula</taxon>
    </lineage>
</organism>
<proteinExistence type="predicted"/>
<evidence type="ECO:0000259" key="3">
    <source>
        <dbReference type="PROSITE" id="PS50858"/>
    </source>
</evidence>
<dbReference type="KEGG" id="lak:106176785"/>
<dbReference type="OMA" id="DTCNLNQ"/>
<dbReference type="PANTHER" id="PTHR16019">
    <property type="entry name" value="SYNAPSE-ASSOCIATED PROTEIN"/>
    <property type="match status" value="1"/>
</dbReference>
<dbReference type="InParanoid" id="A0A1S3JWM0"/>